<dbReference type="Proteomes" id="UP000198122">
    <property type="component" value="Unassembled WGS sequence"/>
</dbReference>
<dbReference type="Pfam" id="PF17844">
    <property type="entry name" value="SCP_3"/>
    <property type="match status" value="1"/>
</dbReference>
<evidence type="ECO:0000259" key="1">
    <source>
        <dbReference type="Pfam" id="PF17844"/>
    </source>
</evidence>
<proteinExistence type="predicted"/>
<dbReference type="EMBL" id="FYEZ01000004">
    <property type="protein sequence ID" value="SNC74285.1"/>
    <property type="molecule type" value="Genomic_DNA"/>
</dbReference>
<gene>
    <name evidence="2" type="ORF">SAMN05445756_2203</name>
</gene>
<feature type="domain" description="Bacterial SCP orthologue" evidence="1">
    <location>
        <begin position="31"/>
        <end position="122"/>
    </location>
</feature>
<protein>
    <recommendedName>
        <fullName evidence="1">Bacterial SCP orthologue domain-containing protein</fullName>
    </recommendedName>
</protein>
<reference evidence="2 3" key="1">
    <citation type="submission" date="2017-06" db="EMBL/GenBank/DDBJ databases">
        <authorList>
            <person name="Kim H.J."/>
            <person name="Triplett B.A."/>
        </authorList>
    </citation>
    <scope>NUCLEOTIDE SEQUENCE [LARGE SCALE GENOMIC DNA]</scope>
    <source>
        <strain evidence="2 3">DSM 22179</strain>
    </source>
</reference>
<evidence type="ECO:0000313" key="3">
    <source>
        <dbReference type="Proteomes" id="UP000198122"/>
    </source>
</evidence>
<dbReference type="RefSeq" id="WP_088819236.1">
    <property type="nucleotide sequence ID" value="NZ_FYEZ01000004.1"/>
</dbReference>
<dbReference type="InterPro" id="IPR041629">
    <property type="entry name" value="SCP_3"/>
</dbReference>
<sequence length="128" mass="13086">MAPRRRTDPVAGQAAVGQWLAARGAGEQVPRAVAATAVRYTLEELGARAPGGSVEVRVPPFGVVQCIEGTTHRRGTPPAVVEMAPEVWLELATGQCAWADAVGGGAVQASGQRAELTAHLPLVASSGP</sequence>
<name>A0A212U7P9_9MICO</name>
<accession>A0A212U7P9</accession>
<evidence type="ECO:0000313" key="2">
    <source>
        <dbReference type="EMBL" id="SNC74285.1"/>
    </source>
</evidence>
<dbReference type="InterPro" id="IPR036527">
    <property type="entry name" value="SCP2_sterol-bd_dom_sf"/>
</dbReference>
<keyword evidence="3" id="KW-1185">Reference proteome</keyword>
<dbReference type="SUPFAM" id="SSF55718">
    <property type="entry name" value="SCP-like"/>
    <property type="match status" value="1"/>
</dbReference>
<organism evidence="2 3">
    <name type="scientific">Kytococcus aerolatus</name>
    <dbReference type="NCBI Taxonomy" id="592308"/>
    <lineage>
        <taxon>Bacteria</taxon>
        <taxon>Bacillati</taxon>
        <taxon>Actinomycetota</taxon>
        <taxon>Actinomycetes</taxon>
        <taxon>Micrococcales</taxon>
        <taxon>Kytococcaceae</taxon>
        <taxon>Kytococcus</taxon>
    </lineage>
</organism>
<dbReference type="OrthoDB" id="8481083at2"/>
<dbReference type="Gene3D" id="3.30.1050.40">
    <property type="match status" value="1"/>
</dbReference>
<dbReference type="AlphaFoldDB" id="A0A212U7P9"/>